<dbReference type="InterPro" id="IPR050343">
    <property type="entry name" value="RsuA_PseudoU_synthase"/>
</dbReference>
<keyword evidence="3 7" id="KW-0413">Isomerase</keyword>
<evidence type="ECO:0000256" key="5">
    <source>
        <dbReference type="ARBA" id="ARBA00037590"/>
    </source>
</evidence>
<proteinExistence type="inferred from homology"/>
<keyword evidence="10" id="KW-1185">Reference proteome</keyword>
<dbReference type="InterPro" id="IPR000748">
    <property type="entry name" value="PsdUridine_synth_RsuA/RluB/E/F"/>
</dbReference>
<dbReference type="Gene3D" id="3.10.290.10">
    <property type="entry name" value="RNA-binding S4 domain"/>
    <property type="match status" value="1"/>
</dbReference>
<evidence type="ECO:0000256" key="6">
    <source>
        <dbReference type="PROSITE-ProRule" id="PRU00182"/>
    </source>
</evidence>
<reference evidence="9 10" key="1">
    <citation type="submission" date="2024-03" db="EMBL/GenBank/DDBJ databases">
        <title>High-quality draft genome sequence of Oceanobacter sp. wDCs-4.</title>
        <authorList>
            <person name="Dong C."/>
        </authorList>
    </citation>
    <scope>NUCLEOTIDE SEQUENCE [LARGE SCALE GENOMIC DNA]</scope>
    <source>
        <strain evidence="10">wDCs-4</strain>
    </source>
</reference>
<dbReference type="PANTHER" id="PTHR47683">
    <property type="entry name" value="PSEUDOURIDINE SYNTHASE FAMILY PROTEIN-RELATED"/>
    <property type="match status" value="1"/>
</dbReference>
<dbReference type="InterPro" id="IPR006145">
    <property type="entry name" value="PsdUridine_synth_RsuA/RluA"/>
</dbReference>
<dbReference type="Proteomes" id="UP001620597">
    <property type="component" value="Unassembled WGS sequence"/>
</dbReference>
<comment type="function">
    <text evidence="5">Responsible for synthesis of pseudouridine from uracil-516 in 16S ribosomal RNA.</text>
</comment>
<dbReference type="InterPro" id="IPR020094">
    <property type="entry name" value="TruA/RsuA/RluB/E/F_N"/>
</dbReference>
<dbReference type="InterPro" id="IPR018496">
    <property type="entry name" value="PsdUridine_synth_RsuA/RluB_CS"/>
</dbReference>
<dbReference type="SUPFAM" id="SSF55120">
    <property type="entry name" value="Pseudouridine synthase"/>
    <property type="match status" value="1"/>
</dbReference>
<comment type="caution">
    <text evidence="9">The sequence shown here is derived from an EMBL/GenBank/DDBJ whole genome shotgun (WGS) entry which is preliminary data.</text>
</comment>
<dbReference type="InterPro" id="IPR042092">
    <property type="entry name" value="PsdUridine_s_RsuA/RluB/E/F_cat"/>
</dbReference>
<dbReference type="RefSeq" id="WP_416205915.1">
    <property type="nucleotide sequence ID" value="NZ_JBBKTX010000010.1"/>
</dbReference>
<dbReference type="NCBIfam" id="TIGR00093">
    <property type="entry name" value="pseudouridine synthase"/>
    <property type="match status" value="1"/>
</dbReference>
<gene>
    <name evidence="9" type="ORF">WG929_09920</name>
</gene>
<dbReference type="InterPro" id="IPR020103">
    <property type="entry name" value="PsdUridine_synth_cat_dom_sf"/>
</dbReference>
<evidence type="ECO:0000256" key="1">
    <source>
        <dbReference type="ARBA" id="ARBA00008348"/>
    </source>
</evidence>
<evidence type="ECO:0000256" key="2">
    <source>
        <dbReference type="ARBA" id="ARBA00022884"/>
    </source>
</evidence>
<name>A0ABW8NIJ6_9GAMM</name>
<dbReference type="Pfam" id="PF00849">
    <property type="entry name" value="PseudoU_synth_2"/>
    <property type="match status" value="1"/>
</dbReference>
<dbReference type="InterPro" id="IPR036986">
    <property type="entry name" value="S4_RNA-bd_sf"/>
</dbReference>
<evidence type="ECO:0000256" key="3">
    <source>
        <dbReference type="ARBA" id="ARBA00023235"/>
    </source>
</evidence>
<evidence type="ECO:0000256" key="4">
    <source>
        <dbReference type="ARBA" id="ARBA00036749"/>
    </source>
</evidence>
<keyword evidence="2 6" id="KW-0694">RNA-binding</keyword>
<evidence type="ECO:0000313" key="10">
    <source>
        <dbReference type="Proteomes" id="UP001620597"/>
    </source>
</evidence>
<evidence type="ECO:0000256" key="7">
    <source>
        <dbReference type="RuleBase" id="RU003887"/>
    </source>
</evidence>
<dbReference type="PROSITE" id="PS50889">
    <property type="entry name" value="S4"/>
    <property type="match status" value="1"/>
</dbReference>
<dbReference type="InterPro" id="IPR002942">
    <property type="entry name" value="S4_RNA-bd"/>
</dbReference>
<dbReference type="PROSITE" id="PS01149">
    <property type="entry name" value="PSI_RSU"/>
    <property type="match status" value="1"/>
</dbReference>
<organism evidence="9 10">
    <name type="scientific">Oceanobacter antarcticus</name>
    <dbReference type="NCBI Taxonomy" id="3133425"/>
    <lineage>
        <taxon>Bacteria</taxon>
        <taxon>Pseudomonadati</taxon>
        <taxon>Pseudomonadota</taxon>
        <taxon>Gammaproteobacteria</taxon>
        <taxon>Oceanospirillales</taxon>
        <taxon>Oceanospirillaceae</taxon>
        <taxon>Oceanobacter</taxon>
    </lineage>
</organism>
<evidence type="ECO:0000259" key="8">
    <source>
        <dbReference type="SMART" id="SM00363"/>
    </source>
</evidence>
<dbReference type="EC" id="5.4.99.-" evidence="7"/>
<protein>
    <recommendedName>
        <fullName evidence="7">Pseudouridine synthase</fullName>
        <ecNumber evidence="7">5.4.99.-</ecNumber>
    </recommendedName>
</protein>
<dbReference type="SMART" id="SM00363">
    <property type="entry name" value="S4"/>
    <property type="match status" value="1"/>
</dbReference>
<dbReference type="CDD" id="cd02553">
    <property type="entry name" value="PseudoU_synth_RsuA"/>
    <property type="match status" value="1"/>
</dbReference>
<dbReference type="Gene3D" id="3.30.70.580">
    <property type="entry name" value="Pseudouridine synthase I, catalytic domain, N-terminal subdomain"/>
    <property type="match status" value="1"/>
</dbReference>
<dbReference type="CDD" id="cd00165">
    <property type="entry name" value="S4"/>
    <property type="match status" value="1"/>
</dbReference>
<evidence type="ECO:0000313" key="9">
    <source>
        <dbReference type="EMBL" id="MFK4752722.1"/>
    </source>
</evidence>
<dbReference type="EMBL" id="JBBKTX010000010">
    <property type="protein sequence ID" value="MFK4752722.1"/>
    <property type="molecule type" value="Genomic_DNA"/>
</dbReference>
<sequence>MASCRYRLDRFIAQHAAFSRRDVRLLLAQRRITIDGEVAVDITQPVGPFSLVTLDHVVLQQQQPLYLAMNKPVGVVSATYDNEHTTVIDQLRHSTECPLEPAQLEQLHIVGRLDRASSGLLLLTNDSLWSQRLMAPEHKVAKVYHVTLAHPVNADYITAFAAGMYFPFENITTRPALLEIIAEREVLVTLMEGRYHQIKRMFGRFRNPVLGLHRLSIGQWQLPPDSWPGQSWQLAIKS</sequence>
<dbReference type="PANTHER" id="PTHR47683:SF4">
    <property type="entry name" value="PSEUDOURIDINE SYNTHASE"/>
    <property type="match status" value="1"/>
</dbReference>
<feature type="domain" description="RNA-binding S4" evidence="8">
    <location>
        <begin position="6"/>
        <end position="63"/>
    </location>
</feature>
<dbReference type="Gene3D" id="3.30.70.1560">
    <property type="entry name" value="Alpha-L RNA-binding motif"/>
    <property type="match status" value="1"/>
</dbReference>
<accession>A0ABW8NIJ6</accession>
<comment type="similarity">
    <text evidence="1 7">Belongs to the pseudouridine synthase RsuA family.</text>
</comment>
<dbReference type="SUPFAM" id="SSF55174">
    <property type="entry name" value="Alpha-L RNA-binding motif"/>
    <property type="match status" value="1"/>
</dbReference>
<comment type="catalytic activity">
    <reaction evidence="4">
        <text>uridine(516) in 16S rRNA = pseudouridine(516) in 16S rRNA</text>
        <dbReference type="Rhea" id="RHEA:38867"/>
        <dbReference type="Rhea" id="RHEA-COMP:10089"/>
        <dbReference type="Rhea" id="RHEA-COMP:10090"/>
        <dbReference type="ChEBI" id="CHEBI:65314"/>
        <dbReference type="ChEBI" id="CHEBI:65315"/>
        <dbReference type="EC" id="5.4.99.19"/>
    </reaction>
</comment>